<keyword evidence="5 8" id="KW-0805">Transcription regulation</keyword>
<comment type="function">
    <text evidence="8">This protein is an aporepressor. When complexed with L-tryptophan it binds the operator region of the trp operon and prevents the initiation of transcription.</text>
</comment>
<keyword evidence="7 8" id="KW-0804">Transcription</keyword>
<evidence type="ECO:0000256" key="5">
    <source>
        <dbReference type="ARBA" id="ARBA00023015"/>
    </source>
</evidence>
<dbReference type="Gene3D" id="1.10.1270.10">
    <property type="entry name" value="TrpR-like"/>
    <property type="match status" value="1"/>
</dbReference>
<dbReference type="SUPFAM" id="SSF48295">
    <property type="entry name" value="TrpR-like"/>
    <property type="match status" value="1"/>
</dbReference>
<evidence type="ECO:0000256" key="4">
    <source>
        <dbReference type="ARBA" id="ARBA00022491"/>
    </source>
</evidence>
<keyword evidence="6 8" id="KW-0238">DNA-binding</keyword>
<dbReference type="Pfam" id="PF01371">
    <property type="entry name" value="Trp_repressor"/>
    <property type="match status" value="1"/>
</dbReference>
<evidence type="ECO:0000256" key="7">
    <source>
        <dbReference type="ARBA" id="ARBA00023163"/>
    </source>
</evidence>
<name>A0AAQ4LQ07_9PAST</name>
<dbReference type="GO" id="GO:0043565">
    <property type="term" value="F:sequence-specific DNA binding"/>
    <property type="evidence" value="ECO:0007669"/>
    <property type="project" value="UniProtKB-UniRule"/>
</dbReference>
<evidence type="ECO:0000256" key="3">
    <source>
        <dbReference type="ARBA" id="ARBA00022490"/>
    </source>
</evidence>
<evidence type="ECO:0000313" key="9">
    <source>
        <dbReference type="EMBL" id="MDP8186817.1"/>
    </source>
</evidence>
<dbReference type="InterPro" id="IPR000831">
    <property type="entry name" value="Trp_repress"/>
</dbReference>
<dbReference type="InterPro" id="IPR038116">
    <property type="entry name" value="TrpR-like_sf"/>
</dbReference>
<dbReference type="AlphaFoldDB" id="A0AAQ4LQ07"/>
<gene>
    <name evidence="8 9" type="primary">trpR</name>
    <name evidence="9" type="ORF">QJU78_03345</name>
</gene>
<evidence type="ECO:0000256" key="2">
    <source>
        <dbReference type="ARBA" id="ARBA00007027"/>
    </source>
</evidence>
<dbReference type="GO" id="GO:0003700">
    <property type="term" value="F:DNA-binding transcription factor activity"/>
    <property type="evidence" value="ECO:0007669"/>
    <property type="project" value="UniProtKB-UniRule"/>
</dbReference>
<dbReference type="GO" id="GO:0045892">
    <property type="term" value="P:negative regulation of DNA-templated transcription"/>
    <property type="evidence" value="ECO:0007669"/>
    <property type="project" value="UniProtKB-UniRule"/>
</dbReference>
<dbReference type="HAMAP" id="MF_00475">
    <property type="entry name" value="Trp_repressor"/>
    <property type="match status" value="1"/>
</dbReference>
<evidence type="ECO:0000256" key="6">
    <source>
        <dbReference type="ARBA" id="ARBA00023125"/>
    </source>
</evidence>
<evidence type="ECO:0000256" key="8">
    <source>
        <dbReference type="HAMAP-Rule" id="MF_00475"/>
    </source>
</evidence>
<dbReference type="EMBL" id="JASAYJ010000005">
    <property type="protein sequence ID" value="MDP8186817.1"/>
    <property type="molecule type" value="Genomic_DNA"/>
</dbReference>
<organism evidence="9 10">
    <name type="scientific">Pasteurella atlantica</name>
    <dbReference type="NCBI Taxonomy" id="2827233"/>
    <lineage>
        <taxon>Bacteria</taxon>
        <taxon>Pseudomonadati</taxon>
        <taxon>Pseudomonadota</taxon>
        <taxon>Gammaproteobacteria</taxon>
        <taxon>Pasteurellales</taxon>
        <taxon>Pasteurellaceae</taxon>
        <taxon>Pasteurella</taxon>
    </lineage>
</organism>
<accession>A0AAQ4LQ07</accession>
<sequence>MKSLQNPRDKKEWQQFISLLEQAALENKAEELLSMLLTADERSSLGLRVQIVRLLLDQDRSQREIQQILNTSIATVTRGSNMLKTIEPEMLEWINKKLNDSR</sequence>
<comment type="subcellular location">
    <subcellularLocation>
        <location evidence="1 8">Cytoplasm</location>
    </subcellularLocation>
</comment>
<dbReference type="InterPro" id="IPR013335">
    <property type="entry name" value="Trp_repress_bac"/>
</dbReference>
<dbReference type="GeneID" id="300271792"/>
<evidence type="ECO:0000256" key="1">
    <source>
        <dbReference type="ARBA" id="ARBA00004496"/>
    </source>
</evidence>
<keyword evidence="3 8" id="KW-0963">Cytoplasm</keyword>
<dbReference type="RefSeq" id="WP_211597473.1">
    <property type="nucleotide sequence ID" value="NZ_JAGRQI010000005.1"/>
</dbReference>
<dbReference type="GO" id="GO:0005737">
    <property type="term" value="C:cytoplasm"/>
    <property type="evidence" value="ECO:0007669"/>
    <property type="project" value="UniProtKB-SubCell"/>
</dbReference>
<comment type="caution">
    <text evidence="9">The sequence shown here is derived from an EMBL/GenBank/DDBJ whole genome shotgun (WGS) entry which is preliminary data.</text>
</comment>
<dbReference type="PANTHER" id="PTHR38025:SF1">
    <property type="entry name" value="TRP OPERON REPRESSOR"/>
    <property type="match status" value="1"/>
</dbReference>
<reference evidence="9" key="1">
    <citation type="journal article" date="2023" name="Front. Microbiol.">
        <title>Phylogeography and host specificity of Pasteurellaceae pathogenic to sea-farmed fish in the north-east Atlantic.</title>
        <authorList>
            <person name="Gulla S."/>
            <person name="Colquhoun D.J."/>
            <person name="Olsen A.B."/>
            <person name="Spilsberg B."/>
            <person name="Lagesen K."/>
            <person name="Aakesson C.P."/>
            <person name="Strom S."/>
            <person name="Manji F."/>
            <person name="Birkbeck T.H."/>
            <person name="Nilsen H.K."/>
        </authorList>
    </citation>
    <scope>NUCLEOTIDE SEQUENCE</scope>
    <source>
        <strain evidence="9">VIB1234</strain>
    </source>
</reference>
<evidence type="ECO:0000313" key="10">
    <source>
        <dbReference type="Proteomes" id="UP001230466"/>
    </source>
</evidence>
<proteinExistence type="inferred from homology"/>
<dbReference type="PIRSF" id="PIRSF003196">
    <property type="entry name" value="Trp_repressor"/>
    <property type="match status" value="1"/>
</dbReference>
<dbReference type="NCBIfam" id="TIGR01321">
    <property type="entry name" value="TrpR"/>
    <property type="match status" value="1"/>
</dbReference>
<comment type="similarity">
    <text evidence="2 8">Belongs to the TrpR family.</text>
</comment>
<dbReference type="Proteomes" id="UP001230466">
    <property type="component" value="Unassembled WGS sequence"/>
</dbReference>
<dbReference type="InterPro" id="IPR010921">
    <property type="entry name" value="Trp_repressor/repl_initiator"/>
</dbReference>
<protein>
    <recommendedName>
        <fullName evidence="8">Trp operon repressor homolog</fullName>
    </recommendedName>
</protein>
<dbReference type="PANTHER" id="PTHR38025">
    <property type="entry name" value="TRP OPERON REPRESSOR"/>
    <property type="match status" value="1"/>
</dbReference>
<feature type="DNA-binding region" evidence="8">
    <location>
        <begin position="62"/>
        <end position="85"/>
    </location>
</feature>
<comment type="subunit">
    <text evidence="8">Homodimer.</text>
</comment>
<keyword evidence="4 8" id="KW-0678">Repressor</keyword>